<sequence>MQRLAESLGRPSSEFQALASLPPAQIDLLSNAVAQTQQRQREALAKAIEDALGHIPMLLRGPVKKVLGIK</sequence>
<reference evidence="1 2" key="1">
    <citation type="submission" date="2018-02" db="EMBL/GenBank/DDBJ databases">
        <title>Genome sequencing of Solimonas sp. HR-BB.</title>
        <authorList>
            <person name="Lee Y."/>
            <person name="Jeon C.O."/>
        </authorList>
    </citation>
    <scope>NUCLEOTIDE SEQUENCE [LARGE SCALE GENOMIC DNA]</scope>
    <source>
        <strain evidence="1 2">HR-BB</strain>
    </source>
</reference>
<organism evidence="1 2">
    <name type="scientific">Solimonas fluminis</name>
    <dbReference type="NCBI Taxonomy" id="2086571"/>
    <lineage>
        <taxon>Bacteria</taxon>
        <taxon>Pseudomonadati</taxon>
        <taxon>Pseudomonadota</taxon>
        <taxon>Gammaproteobacteria</taxon>
        <taxon>Nevskiales</taxon>
        <taxon>Nevskiaceae</taxon>
        <taxon>Solimonas</taxon>
    </lineage>
</organism>
<name>A0A2S5TAQ7_9GAMM</name>
<gene>
    <name evidence="1" type="ORF">C3942_21175</name>
</gene>
<evidence type="ECO:0000313" key="1">
    <source>
        <dbReference type="EMBL" id="PPE71927.1"/>
    </source>
</evidence>
<proteinExistence type="predicted"/>
<comment type="caution">
    <text evidence="1">The sequence shown here is derived from an EMBL/GenBank/DDBJ whole genome shotgun (WGS) entry which is preliminary data.</text>
</comment>
<keyword evidence="2" id="KW-1185">Reference proteome</keyword>
<dbReference type="AlphaFoldDB" id="A0A2S5TAQ7"/>
<protein>
    <submittedName>
        <fullName evidence="1">Uncharacterized protein</fullName>
    </submittedName>
</protein>
<accession>A0A2S5TAQ7</accession>
<evidence type="ECO:0000313" key="2">
    <source>
        <dbReference type="Proteomes" id="UP000238220"/>
    </source>
</evidence>
<dbReference type="Proteomes" id="UP000238220">
    <property type="component" value="Unassembled WGS sequence"/>
</dbReference>
<dbReference type="EMBL" id="PSNW01000018">
    <property type="protein sequence ID" value="PPE71927.1"/>
    <property type="molecule type" value="Genomic_DNA"/>
</dbReference>